<dbReference type="EMBL" id="KN729645">
    <property type="protein sequence ID" value="KIH62021.1"/>
    <property type="molecule type" value="Genomic_DNA"/>
</dbReference>
<dbReference type="GO" id="GO:0140359">
    <property type="term" value="F:ABC-type transporter activity"/>
    <property type="evidence" value="ECO:0007669"/>
    <property type="project" value="InterPro"/>
</dbReference>
<dbReference type="GO" id="GO:0006635">
    <property type="term" value="P:fatty acid beta-oxidation"/>
    <property type="evidence" value="ECO:0007669"/>
    <property type="project" value="TreeGrafter"/>
</dbReference>
<evidence type="ECO:0000256" key="1">
    <source>
        <dbReference type="ARBA" id="ARBA00022448"/>
    </source>
</evidence>
<keyword evidence="3 5" id="KW-1133">Transmembrane helix</keyword>
<feature type="domain" description="ABC transmembrane type-1" evidence="6">
    <location>
        <begin position="7"/>
        <end position="186"/>
    </location>
</feature>
<dbReference type="GO" id="GO:0015910">
    <property type="term" value="P:long-chain fatty acid import into peroxisome"/>
    <property type="evidence" value="ECO:0007669"/>
    <property type="project" value="TreeGrafter"/>
</dbReference>
<proteinExistence type="predicted"/>
<keyword evidence="2 5" id="KW-0812">Transmembrane</keyword>
<dbReference type="AlphaFoldDB" id="A0A0C2GXY7"/>
<dbReference type="Proteomes" id="UP000054047">
    <property type="component" value="Unassembled WGS sequence"/>
</dbReference>
<organism evidence="7 8">
    <name type="scientific">Ancylostoma duodenale</name>
    <dbReference type="NCBI Taxonomy" id="51022"/>
    <lineage>
        <taxon>Eukaryota</taxon>
        <taxon>Metazoa</taxon>
        <taxon>Ecdysozoa</taxon>
        <taxon>Nematoda</taxon>
        <taxon>Chromadorea</taxon>
        <taxon>Rhabditida</taxon>
        <taxon>Rhabditina</taxon>
        <taxon>Rhabditomorpha</taxon>
        <taxon>Strongyloidea</taxon>
        <taxon>Ancylostomatidae</taxon>
        <taxon>Ancylostomatinae</taxon>
        <taxon>Ancylostoma</taxon>
    </lineage>
</organism>
<gene>
    <name evidence="7" type="ORF">ANCDUO_07696</name>
</gene>
<dbReference type="GO" id="GO:0005778">
    <property type="term" value="C:peroxisomal membrane"/>
    <property type="evidence" value="ECO:0007669"/>
    <property type="project" value="TreeGrafter"/>
</dbReference>
<dbReference type="InterPro" id="IPR050835">
    <property type="entry name" value="ABC_transporter_sub-D"/>
</dbReference>
<dbReference type="GO" id="GO:0042760">
    <property type="term" value="P:very long-chain fatty acid catabolic process"/>
    <property type="evidence" value="ECO:0007669"/>
    <property type="project" value="TreeGrafter"/>
</dbReference>
<dbReference type="OrthoDB" id="422637at2759"/>
<sequence>MTLLSILQDKTYYAVSNLDSRLQNADQCLTEDITMFSQSVAHLYSHLTKPILDIALITFTLIRYAARRGAGQNVVVPAILATLVVGITATLLKKISPKFGHMVAEEARRKGNLRYLHSRVITNSEEIAFYGGHMAEYKQLNKAFGELKEQMKLIYRKRIFYITVEQFLMKYVWSGTGMVMIALPILATEFAYPNSTRKLEDEPDGGVSERTRGFATAKNLLYSSADAVERLMTSYKEVTELAGYTSRVHEMFAVFQDVKMGSYSRALVGGDQKGGSRGERMDTSKIEGTSREAVAYCNGLVTSCIFSKVEDRAQQSLFALRIFCGGRKRIRSLNKLLTWFFAEPLLCVINKEYPMVSVRLFRELKKMFTLSIPLCAKSTSNFEYKGSRPSSRLNQAEQKLWRKLHFCGIYDMLPAGVVMESINDAIIIEDVPIVTPNGDVVVKNMSIEASHQRY</sequence>
<evidence type="ECO:0000313" key="8">
    <source>
        <dbReference type="Proteomes" id="UP000054047"/>
    </source>
</evidence>
<evidence type="ECO:0000256" key="5">
    <source>
        <dbReference type="SAM" id="Phobius"/>
    </source>
</evidence>
<keyword evidence="8" id="KW-1185">Reference proteome</keyword>
<dbReference type="InterPro" id="IPR011527">
    <property type="entry name" value="ABC1_TM_dom"/>
</dbReference>
<evidence type="ECO:0000259" key="6">
    <source>
        <dbReference type="Pfam" id="PF06472"/>
    </source>
</evidence>
<dbReference type="GO" id="GO:0007031">
    <property type="term" value="P:peroxisome organization"/>
    <property type="evidence" value="ECO:0007669"/>
    <property type="project" value="TreeGrafter"/>
</dbReference>
<dbReference type="GO" id="GO:0005324">
    <property type="term" value="F:long-chain fatty acid transmembrane transporter activity"/>
    <property type="evidence" value="ECO:0007669"/>
    <property type="project" value="TreeGrafter"/>
</dbReference>
<keyword evidence="4 5" id="KW-0472">Membrane</keyword>
<dbReference type="PANTHER" id="PTHR11384:SF67">
    <property type="entry name" value="ATP-BINDING CASSETTE SUB-FAMILY D MEMBER 1"/>
    <property type="match status" value="1"/>
</dbReference>
<dbReference type="PANTHER" id="PTHR11384">
    <property type="entry name" value="ATP-BINDING CASSETTE, SUB-FAMILY D MEMBER"/>
    <property type="match status" value="1"/>
</dbReference>
<protein>
    <submittedName>
        <fullName evidence="7">ABC transporter transmembrane region 2</fullName>
    </submittedName>
</protein>
<dbReference type="GO" id="GO:0005524">
    <property type="term" value="F:ATP binding"/>
    <property type="evidence" value="ECO:0007669"/>
    <property type="project" value="InterPro"/>
</dbReference>
<keyword evidence="1" id="KW-0813">Transport</keyword>
<evidence type="ECO:0000256" key="2">
    <source>
        <dbReference type="ARBA" id="ARBA00022692"/>
    </source>
</evidence>
<evidence type="ECO:0000256" key="3">
    <source>
        <dbReference type="ARBA" id="ARBA00022989"/>
    </source>
</evidence>
<dbReference type="Pfam" id="PF06472">
    <property type="entry name" value="ABC_membrane_2"/>
    <property type="match status" value="1"/>
</dbReference>
<name>A0A0C2GXY7_9BILA</name>
<accession>A0A0C2GXY7</accession>
<feature type="transmembrane region" description="Helical" evidence="5">
    <location>
        <begin position="74"/>
        <end position="92"/>
    </location>
</feature>
<reference evidence="7 8" key="1">
    <citation type="submission" date="2013-12" db="EMBL/GenBank/DDBJ databases">
        <title>Draft genome of the parsitic nematode Ancylostoma duodenale.</title>
        <authorList>
            <person name="Mitreva M."/>
        </authorList>
    </citation>
    <scope>NUCLEOTIDE SEQUENCE [LARGE SCALE GENOMIC DNA]</scope>
    <source>
        <strain evidence="7 8">Zhejiang</strain>
    </source>
</reference>
<evidence type="ECO:0000313" key="7">
    <source>
        <dbReference type="EMBL" id="KIH62021.1"/>
    </source>
</evidence>
<evidence type="ECO:0000256" key="4">
    <source>
        <dbReference type="ARBA" id="ARBA00023136"/>
    </source>
</evidence>